<dbReference type="Gene3D" id="2.10.109.10">
    <property type="entry name" value="Umud Fragment, subunit A"/>
    <property type="match status" value="1"/>
</dbReference>
<dbReference type="GO" id="GO:0004252">
    <property type="term" value="F:serine-type endopeptidase activity"/>
    <property type="evidence" value="ECO:0007669"/>
    <property type="project" value="InterPro"/>
</dbReference>
<dbReference type="RefSeq" id="WP_013017449.1">
    <property type="nucleotide sequence ID" value="NC_013947.1"/>
</dbReference>
<keyword evidence="7" id="KW-0645">Protease</keyword>
<evidence type="ECO:0000256" key="2">
    <source>
        <dbReference type="ARBA" id="ARBA00004401"/>
    </source>
</evidence>
<dbReference type="InterPro" id="IPR036286">
    <property type="entry name" value="LexA/Signal_pep-like_sf"/>
</dbReference>
<reference evidence="10 11" key="1">
    <citation type="journal article" date="2009" name="Stand. Genomic Sci.">
        <title>Complete genome sequence of Stackebrandtia nassauensis type strain (LLR-40K-21).</title>
        <authorList>
            <person name="Munk C."/>
            <person name="Lapidus A."/>
            <person name="Copeland A."/>
            <person name="Jando M."/>
            <person name="Mayilraj S."/>
            <person name="Glavina Del Rio T."/>
            <person name="Nolan M."/>
            <person name="Chen F."/>
            <person name="Lucas S."/>
            <person name="Tice H."/>
            <person name="Cheng J.F."/>
            <person name="Han C."/>
            <person name="Detter J.C."/>
            <person name="Bruce D."/>
            <person name="Goodwin L."/>
            <person name="Chain P."/>
            <person name="Pitluck S."/>
            <person name="Goker M."/>
            <person name="Ovchinikova G."/>
            <person name="Pati A."/>
            <person name="Ivanova N."/>
            <person name="Mavromatis K."/>
            <person name="Chen A."/>
            <person name="Palaniappan K."/>
            <person name="Land M."/>
            <person name="Hauser L."/>
            <person name="Chang Y.J."/>
            <person name="Jeffries C.D."/>
            <person name="Bristow J."/>
            <person name="Eisen J.A."/>
            <person name="Markowitz V."/>
            <person name="Hugenholtz P."/>
            <person name="Kyrpides N.C."/>
            <person name="Klenk H.P."/>
        </authorList>
    </citation>
    <scope>NUCLEOTIDE SEQUENCE [LARGE SCALE GENOMIC DNA]</scope>
    <source>
        <strain evidence="11">DSM 44728 / CIP 108903 / NRRL B-16338 / NBRC 102104 / LLR-40K-21</strain>
    </source>
</reference>
<proteinExistence type="inferred from homology"/>
<feature type="transmembrane region" description="Helical" evidence="7">
    <location>
        <begin position="42"/>
        <end position="62"/>
    </location>
</feature>
<organism evidence="10 11">
    <name type="scientific">Stackebrandtia nassauensis (strain DSM 44728 / CIP 108903 / NRRL B-16338 / NBRC 102104 / LLR-40K-21)</name>
    <dbReference type="NCBI Taxonomy" id="446470"/>
    <lineage>
        <taxon>Bacteria</taxon>
        <taxon>Bacillati</taxon>
        <taxon>Actinomycetota</taxon>
        <taxon>Actinomycetes</taxon>
        <taxon>Glycomycetales</taxon>
        <taxon>Glycomycetaceae</taxon>
        <taxon>Stackebrandtia</taxon>
    </lineage>
</organism>
<dbReference type="GO" id="GO:0006465">
    <property type="term" value="P:signal peptide processing"/>
    <property type="evidence" value="ECO:0007669"/>
    <property type="project" value="InterPro"/>
</dbReference>
<comment type="subcellular location">
    <subcellularLocation>
        <location evidence="2">Cell membrane</location>
        <topology evidence="2">Single-pass type II membrane protein</topology>
    </subcellularLocation>
    <subcellularLocation>
        <location evidence="7">Membrane</location>
        <topology evidence="7">Single-pass type II membrane protein</topology>
    </subcellularLocation>
</comment>
<dbReference type="AlphaFoldDB" id="D3Q211"/>
<dbReference type="CDD" id="cd06530">
    <property type="entry name" value="S26_SPase_I"/>
    <property type="match status" value="1"/>
</dbReference>
<dbReference type="MEROPS" id="S26.025"/>
<keyword evidence="7" id="KW-1133">Transmembrane helix</keyword>
<evidence type="ECO:0000256" key="4">
    <source>
        <dbReference type="ARBA" id="ARBA00013208"/>
    </source>
</evidence>
<dbReference type="EC" id="3.4.21.89" evidence="4 7"/>
<evidence type="ECO:0000256" key="3">
    <source>
        <dbReference type="ARBA" id="ARBA00009370"/>
    </source>
</evidence>
<name>D3Q211_STANL</name>
<dbReference type="HOGENOM" id="CLU_028723_0_2_11"/>
<sequence>MSDTGRISGRASVPVSVPDSKTPATVTRSRVRRVYSHRRRHLPLWVELPLLLLVAFCAAVLLRTFVVQSFDIPSGSMENTLQIGDRVLVNKLVYNLREPQRGEVVVFKGTERWASELDQKPSDGFLAEAGRAVGNLVGIASPNEKDLIKRIIGIPGDKVKCCDAKGRVTVNGVPLNESDYVFENPPVAKYNADCQAREFPSLTVPEGHVFVMGDHRGNSKDSRCQGFVPIENFIGRAVNVVWPKSSWSALRIPDTFAKVPEPDGDPPQASTTGGGGDGSEVLPLLPMALLLRPRESLVDVVTRP</sequence>
<dbReference type="eggNOG" id="COG0681">
    <property type="taxonomic scope" value="Bacteria"/>
</dbReference>
<dbReference type="InterPro" id="IPR000223">
    <property type="entry name" value="Pept_S26A_signal_pept_1"/>
</dbReference>
<dbReference type="OrthoDB" id="9815782at2"/>
<comment type="similarity">
    <text evidence="3 7">Belongs to the peptidase S26 family.</text>
</comment>
<dbReference type="Pfam" id="PF10502">
    <property type="entry name" value="Peptidase_S26"/>
    <property type="match status" value="1"/>
</dbReference>
<dbReference type="KEGG" id="sna:Snas_2186"/>
<feature type="region of interest" description="Disordered" evidence="8">
    <location>
        <begin position="1"/>
        <end position="24"/>
    </location>
</feature>
<keyword evidence="7" id="KW-0472">Membrane</keyword>
<evidence type="ECO:0000256" key="7">
    <source>
        <dbReference type="RuleBase" id="RU362042"/>
    </source>
</evidence>
<evidence type="ECO:0000256" key="1">
    <source>
        <dbReference type="ARBA" id="ARBA00000677"/>
    </source>
</evidence>
<evidence type="ECO:0000256" key="5">
    <source>
        <dbReference type="ARBA" id="ARBA00022801"/>
    </source>
</evidence>
<evidence type="ECO:0000259" key="9">
    <source>
        <dbReference type="Pfam" id="PF10502"/>
    </source>
</evidence>
<dbReference type="SUPFAM" id="SSF51306">
    <property type="entry name" value="LexA/Signal peptidase"/>
    <property type="match status" value="1"/>
</dbReference>
<dbReference type="PRINTS" id="PR00727">
    <property type="entry name" value="LEADERPTASE"/>
</dbReference>
<dbReference type="EMBL" id="CP001778">
    <property type="protein sequence ID" value="ADD41878.1"/>
    <property type="molecule type" value="Genomic_DNA"/>
</dbReference>
<gene>
    <name evidence="10" type="ordered locus">Snas_2186</name>
</gene>
<feature type="active site" evidence="6">
    <location>
        <position position="149"/>
    </location>
</feature>
<dbReference type="GO" id="GO:0009003">
    <property type="term" value="F:signal peptidase activity"/>
    <property type="evidence" value="ECO:0007669"/>
    <property type="project" value="UniProtKB-EC"/>
</dbReference>
<evidence type="ECO:0000313" key="10">
    <source>
        <dbReference type="EMBL" id="ADD41878.1"/>
    </source>
</evidence>
<protein>
    <recommendedName>
        <fullName evidence="4 7">Signal peptidase I</fullName>
        <ecNumber evidence="4 7">3.4.21.89</ecNumber>
    </recommendedName>
</protein>
<evidence type="ECO:0000313" key="11">
    <source>
        <dbReference type="Proteomes" id="UP000000844"/>
    </source>
</evidence>
<dbReference type="STRING" id="446470.Snas_2186"/>
<dbReference type="GO" id="GO:0005886">
    <property type="term" value="C:plasma membrane"/>
    <property type="evidence" value="ECO:0007669"/>
    <property type="project" value="UniProtKB-SubCell"/>
</dbReference>
<evidence type="ECO:0000256" key="8">
    <source>
        <dbReference type="SAM" id="MobiDB-lite"/>
    </source>
</evidence>
<feature type="region of interest" description="Disordered" evidence="8">
    <location>
        <begin position="256"/>
        <end position="281"/>
    </location>
</feature>
<feature type="active site" evidence="6">
    <location>
        <position position="76"/>
    </location>
</feature>
<accession>D3Q211</accession>
<dbReference type="PROSITE" id="PS00761">
    <property type="entry name" value="SPASE_I_3"/>
    <property type="match status" value="1"/>
</dbReference>
<keyword evidence="5 7" id="KW-0378">Hydrolase</keyword>
<dbReference type="InterPro" id="IPR019533">
    <property type="entry name" value="Peptidase_S26"/>
</dbReference>
<dbReference type="PANTHER" id="PTHR43390:SF1">
    <property type="entry name" value="CHLOROPLAST PROCESSING PEPTIDASE"/>
    <property type="match status" value="1"/>
</dbReference>
<dbReference type="InterPro" id="IPR019758">
    <property type="entry name" value="Pept_S26A_signal_pept_1_CS"/>
</dbReference>
<keyword evidence="7" id="KW-0812">Transmembrane</keyword>
<evidence type="ECO:0000256" key="6">
    <source>
        <dbReference type="PIRSR" id="PIRSR600223-1"/>
    </source>
</evidence>
<dbReference type="Proteomes" id="UP000000844">
    <property type="component" value="Chromosome"/>
</dbReference>
<dbReference type="PANTHER" id="PTHR43390">
    <property type="entry name" value="SIGNAL PEPTIDASE I"/>
    <property type="match status" value="1"/>
</dbReference>
<feature type="domain" description="Peptidase S26" evidence="9">
    <location>
        <begin position="47"/>
        <end position="242"/>
    </location>
</feature>
<comment type="catalytic activity">
    <reaction evidence="1 7">
        <text>Cleavage of hydrophobic, N-terminal signal or leader sequences from secreted and periplasmic proteins.</text>
        <dbReference type="EC" id="3.4.21.89"/>
    </reaction>
</comment>
<keyword evidence="11" id="KW-1185">Reference proteome</keyword>
<dbReference type="NCBIfam" id="TIGR02227">
    <property type="entry name" value="sigpep_I_bact"/>
    <property type="match status" value="1"/>
</dbReference>